<dbReference type="InterPro" id="IPR009000">
    <property type="entry name" value="Transl_B-barrel_sf"/>
</dbReference>
<evidence type="ECO:0000313" key="11">
    <source>
        <dbReference type="Proteomes" id="UP000308230"/>
    </source>
</evidence>
<keyword evidence="5" id="KW-0648">Protein biosynthesis</keyword>
<dbReference type="Gene3D" id="3.40.50.300">
    <property type="entry name" value="P-loop containing nucleotide triphosphate hydrolases"/>
    <property type="match status" value="1"/>
</dbReference>
<dbReference type="SUPFAM" id="SSF46785">
    <property type="entry name" value="Winged helix' DNA-binding domain"/>
    <property type="match status" value="2"/>
</dbReference>
<keyword evidence="6" id="KW-0342">GTP-binding</keyword>
<keyword evidence="10" id="KW-0251">Elongation factor</keyword>
<dbReference type="GO" id="GO:0001514">
    <property type="term" value="P:selenocysteine incorporation"/>
    <property type="evidence" value="ECO:0007669"/>
    <property type="project" value="InterPro"/>
</dbReference>
<evidence type="ECO:0000256" key="5">
    <source>
        <dbReference type="ARBA" id="ARBA00022917"/>
    </source>
</evidence>
<dbReference type="InterPro" id="IPR004161">
    <property type="entry name" value="EFTu-like_2"/>
</dbReference>
<dbReference type="InterPro" id="IPR050055">
    <property type="entry name" value="EF-Tu_GTPase"/>
</dbReference>
<dbReference type="InterPro" id="IPR015190">
    <property type="entry name" value="Elong_fac_SelB-wing-hlx_typ-2"/>
</dbReference>
<dbReference type="Pfam" id="PF03144">
    <property type="entry name" value="GTP_EFTU_D2"/>
    <property type="match status" value="1"/>
</dbReference>
<dbReference type="Pfam" id="PF09107">
    <property type="entry name" value="WHD_3rd_SelB"/>
    <property type="match status" value="1"/>
</dbReference>
<gene>
    <name evidence="10" type="primary">selB</name>
    <name evidence="10" type="ORF">FCL54_09830</name>
</gene>
<dbReference type="GO" id="GO:0005525">
    <property type="term" value="F:GTP binding"/>
    <property type="evidence" value="ECO:0007669"/>
    <property type="project" value="UniProtKB-KW"/>
</dbReference>
<dbReference type="PROSITE" id="PS51722">
    <property type="entry name" value="G_TR_2"/>
    <property type="match status" value="1"/>
</dbReference>
<evidence type="ECO:0000256" key="8">
    <source>
        <dbReference type="ARBA" id="ARBA00031615"/>
    </source>
</evidence>
<evidence type="ECO:0000256" key="2">
    <source>
        <dbReference type="ARBA" id="ARBA00015953"/>
    </source>
</evidence>
<keyword evidence="11" id="KW-1185">Reference proteome</keyword>
<dbReference type="SUPFAM" id="SSF52540">
    <property type="entry name" value="P-loop containing nucleoside triphosphate hydrolases"/>
    <property type="match status" value="1"/>
</dbReference>
<feature type="domain" description="Tr-type G" evidence="9">
    <location>
        <begin position="1"/>
        <end position="172"/>
    </location>
</feature>
<comment type="function">
    <text evidence="7">Translation factor necessary for the incorporation of selenocysteine into proteins. It probably replaces EF-Tu for the insertion of selenocysteine directed by the UGA codon. SelB binds GTP and GDP.</text>
</comment>
<dbReference type="Pfam" id="PF25461">
    <property type="entry name" value="Beta-barrel_SelB"/>
    <property type="match status" value="1"/>
</dbReference>
<dbReference type="NCBIfam" id="TIGR00231">
    <property type="entry name" value="small_GTP"/>
    <property type="match status" value="1"/>
</dbReference>
<protein>
    <recommendedName>
        <fullName evidence="2">Selenocysteine-specific elongation factor</fullName>
    </recommendedName>
    <alternativeName>
        <fullName evidence="8">SelB translation factor</fullName>
    </alternativeName>
</protein>
<dbReference type="SUPFAM" id="SSF50447">
    <property type="entry name" value="Translation proteins"/>
    <property type="match status" value="1"/>
</dbReference>
<dbReference type="GO" id="GO:0005829">
    <property type="term" value="C:cytosol"/>
    <property type="evidence" value="ECO:0007669"/>
    <property type="project" value="TreeGrafter"/>
</dbReference>
<dbReference type="InterPro" id="IPR036388">
    <property type="entry name" value="WH-like_DNA-bd_sf"/>
</dbReference>
<dbReference type="GO" id="GO:0003723">
    <property type="term" value="F:RNA binding"/>
    <property type="evidence" value="ECO:0007669"/>
    <property type="project" value="InterPro"/>
</dbReference>
<evidence type="ECO:0000256" key="7">
    <source>
        <dbReference type="ARBA" id="ARBA00025526"/>
    </source>
</evidence>
<dbReference type="Gene3D" id="2.40.30.10">
    <property type="entry name" value="Translation factors"/>
    <property type="match status" value="1"/>
</dbReference>
<reference evidence="10 11" key="1">
    <citation type="submission" date="2019-04" db="EMBL/GenBank/DDBJ databases">
        <title>Bacillus caeni sp. nov., a bacterium isolated from mangrove sediment.</title>
        <authorList>
            <person name="Huang H."/>
            <person name="Mo K."/>
            <person name="Hu Y."/>
        </authorList>
    </citation>
    <scope>NUCLEOTIDE SEQUENCE [LARGE SCALE GENOMIC DNA]</scope>
    <source>
        <strain evidence="10 11">HB172195</strain>
    </source>
</reference>
<organism evidence="10 11">
    <name type="scientific">Exobacillus caeni</name>
    <dbReference type="NCBI Taxonomy" id="2574798"/>
    <lineage>
        <taxon>Bacteria</taxon>
        <taxon>Bacillati</taxon>
        <taxon>Bacillota</taxon>
        <taxon>Bacilli</taxon>
        <taxon>Bacillales</taxon>
        <taxon>Guptibacillaceae</taxon>
        <taxon>Exobacillus</taxon>
    </lineage>
</organism>
<evidence type="ECO:0000313" key="10">
    <source>
        <dbReference type="EMBL" id="TLS37437.1"/>
    </source>
</evidence>
<dbReference type="InterPro" id="IPR000795">
    <property type="entry name" value="T_Tr_GTP-bd_dom"/>
</dbReference>
<dbReference type="CDD" id="cd15491">
    <property type="entry name" value="selB_III"/>
    <property type="match status" value="1"/>
</dbReference>
<dbReference type="EMBL" id="SWLG01000006">
    <property type="protein sequence ID" value="TLS37437.1"/>
    <property type="molecule type" value="Genomic_DNA"/>
</dbReference>
<dbReference type="InterPro" id="IPR004535">
    <property type="entry name" value="Transl_elong_SelB"/>
</dbReference>
<dbReference type="InterPro" id="IPR009001">
    <property type="entry name" value="Transl_elong_EF1A/Init_IF2_C"/>
</dbReference>
<evidence type="ECO:0000259" key="9">
    <source>
        <dbReference type="PROSITE" id="PS51722"/>
    </source>
</evidence>
<evidence type="ECO:0000256" key="1">
    <source>
        <dbReference type="ARBA" id="ARBA00004496"/>
    </source>
</evidence>
<dbReference type="CDD" id="cd04171">
    <property type="entry name" value="SelB"/>
    <property type="match status" value="1"/>
</dbReference>
<dbReference type="Gene3D" id="1.10.10.2770">
    <property type="match status" value="1"/>
</dbReference>
<keyword evidence="4" id="KW-0547">Nucleotide-binding</keyword>
<dbReference type="Proteomes" id="UP000308230">
    <property type="component" value="Unassembled WGS sequence"/>
</dbReference>
<comment type="caution">
    <text evidence="10">The sequence shown here is derived from an EMBL/GenBank/DDBJ whole genome shotgun (WGS) entry which is preliminary data.</text>
</comment>
<proteinExistence type="predicted"/>
<dbReference type="PANTHER" id="PTHR43721:SF22">
    <property type="entry name" value="ELONGATION FACTOR TU, MITOCHONDRIAL"/>
    <property type="match status" value="1"/>
</dbReference>
<dbReference type="AlphaFoldDB" id="A0A5R9F1J2"/>
<dbReference type="Gene3D" id="1.10.10.10">
    <property type="entry name" value="Winged helix-like DNA-binding domain superfamily/Winged helix DNA-binding domain"/>
    <property type="match status" value="1"/>
</dbReference>
<dbReference type="NCBIfam" id="TIGR00475">
    <property type="entry name" value="selB"/>
    <property type="match status" value="1"/>
</dbReference>
<dbReference type="InterPro" id="IPR005225">
    <property type="entry name" value="Small_GTP-bd"/>
</dbReference>
<dbReference type="PANTHER" id="PTHR43721">
    <property type="entry name" value="ELONGATION FACTOR TU-RELATED"/>
    <property type="match status" value="1"/>
</dbReference>
<dbReference type="InterPro" id="IPR015191">
    <property type="entry name" value="SelB_WHD4"/>
</dbReference>
<dbReference type="InterPro" id="IPR027417">
    <property type="entry name" value="P-loop_NTPase"/>
</dbReference>
<dbReference type="GO" id="GO:0003924">
    <property type="term" value="F:GTPase activity"/>
    <property type="evidence" value="ECO:0007669"/>
    <property type="project" value="InterPro"/>
</dbReference>
<dbReference type="SUPFAM" id="SSF50465">
    <property type="entry name" value="EF-Tu/eEF-1alpha/eIF2-gamma C-terminal domain"/>
    <property type="match status" value="1"/>
</dbReference>
<evidence type="ECO:0000256" key="4">
    <source>
        <dbReference type="ARBA" id="ARBA00022741"/>
    </source>
</evidence>
<dbReference type="PRINTS" id="PR00315">
    <property type="entry name" value="ELONGATNFCT"/>
</dbReference>
<dbReference type="GO" id="GO:0003746">
    <property type="term" value="F:translation elongation factor activity"/>
    <property type="evidence" value="ECO:0007669"/>
    <property type="project" value="UniProtKB-KW"/>
</dbReference>
<dbReference type="InterPro" id="IPR057335">
    <property type="entry name" value="Beta-barrel_SelB"/>
</dbReference>
<dbReference type="InterPro" id="IPR036390">
    <property type="entry name" value="WH_DNA-bd_sf"/>
</dbReference>
<evidence type="ECO:0000256" key="3">
    <source>
        <dbReference type="ARBA" id="ARBA00022490"/>
    </source>
</evidence>
<dbReference type="Pfam" id="PF09106">
    <property type="entry name" value="WHD_2nd_SelB"/>
    <property type="match status" value="1"/>
</dbReference>
<dbReference type="Pfam" id="PF00009">
    <property type="entry name" value="GTP_EFTU"/>
    <property type="match status" value="1"/>
</dbReference>
<sequence length="629" mass="70312">MDYYTIGLAGHIDHGKTTLVKALTGIETDRLKEEKERKISIELGYAPFHLSEDMQVSVIDVPGHERFIRQMIAGVAGIDAVIAVVAADEGVMPQTKEHLEILSLLGVENTIIAVTKADIVDEELLALVKDDIRLFIKGTAFEKAAIIPVDSVSGKGLPELKEELQSLLGDVKKRNSSGALRLPIDQVFSLKGHGTVIRGTIYDGMIQKEDTLKILPEGYNPRVRQLQSQNKVVSQAVAGQRVAVNLAGIDKQVLRRGQVVVDSDSYAVTNTIDVVIRGTSLVESPIKQRSPVKLHIGTSEVMGKIVFFDRNKMEGGEEEAILCQIRLEEPIVAKKEDRFIIRRPSPAETVAGGRIINVSGQKYRFGEETIQKLKRMEQGTPSERITALINEQKMIATDMIIKELGITSQVLQDLLQEEKSPFLSVGKSITSIVQVEKMKGEIIEQLEELHQDAPLKEGLLKAELVQSFSGGYPSRLVEHTIQSMLEDRTVELRGAFIAKEGFVPHPPKQWKKRMETVLSIIKQQGLEVAAISDLLTEQNIPVQLHSDFINYLENQRHAFSLDDKNYVHTQNVERLVQELKQNYPEGFSLQEAKSVLGVSRKYLVPFLELLDRLGYTTRDAQERKWKKNA</sequence>
<evidence type="ECO:0000256" key="6">
    <source>
        <dbReference type="ARBA" id="ARBA00023134"/>
    </source>
</evidence>
<dbReference type="OrthoDB" id="9804504at2"/>
<dbReference type="RefSeq" id="WP_138125865.1">
    <property type="nucleotide sequence ID" value="NZ_SWLG01000006.1"/>
</dbReference>
<keyword evidence="3" id="KW-0963">Cytoplasm</keyword>
<comment type="subcellular location">
    <subcellularLocation>
        <location evidence="1">Cytoplasm</location>
    </subcellularLocation>
</comment>
<name>A0A5R9F1J2_9BACL</name>
<accession>A0A5R9F1J2</accession>